<dbReference type="PROSITE" id="PS50850">
    <property type="entry name" value="MFS"/>
    <property type="match status" value="1"/>
</dbReference>
<protein>
    <submittedName>
        <fullName evidence="11">Maltose permease</fullName>
    </submittedName>
</protein>
<evidence type="ECO:0000256" key="4">
    <source>
        <dbReference type="ARBA" id="ARBA00022692"/>
    </source>
</evidence>
<dbReference type="GO" id="GO:0005351">
    <property type="term" value="F:carbohydrate:proton symporter activity"/>
    <property type="evidence" value="ECO:0007669"/>
    <property type="project" value="TreeGrafter"/>
</dbReference>
<gene>
    <name evidence="11" type="ORF">NA57DRAFT_75829</name>
</gene>
<feature type="region of interest" description="Disordered" evidence="8">
    <location>
        <begin position="1"/>
        <end position="23"/>
    </location>
</feature>
<accession>A0A9P4M5B4</accession>
<feature type="transmembrane region" description="Helical" evidence="9">
    <location>
        <begin position="447"/>
        <end position="465"/>
    </location>
</feature>
<keyword evidence="6 9" id="KW-0472">Membrane</keyword>
<dbReference type="InterPro" id="IPR005828">
    <property type="entry name" value="MFS_sugar_transport-like"/>
</dbReference>
<feature type="transmembrane region" description="Helical" evidence="9">
    <location>
        <begin position="163"/>
        <end position="185"/>
    </location>
</feature>
<dbReference type="PANTHER" id="PTHR48022">
    <property type="entry name" value="PLASTIDIC GLUCOSE TRANSPORTER 4"/>
    <property type="match status" value="1"/>
</dbReference>
<keyword evidence="3 7" id="KW-0813">Transport</keyword>
<keyword evidence="5 9" id="KW-1133">Transmembrane helix</keyword>
<evidence type="ECO:0000256" key="3">
    <source>
        <dbReference type="ARBA" id="ARBA00022448"/>
    </source>
</evidence>
<evidence type="ECO:0000259" key="10">
    <source>
        <dbReference type="PROSITE" id="PS50850"/>
    </source>
</evidence>
<feature type="domain" description="Major facilitator superfamily (MFS) profile" evidence="10">
    <location>
        <begin position="63"/>
        <end position="504"/>
    </location>
</feature>
<feature type="transmembrane region" description="Helical" evidence="9">
    <location>
        <begin position="226"/>
        <end position="249"/>
    </location>
</feature>
<dbReference type="Proteomes" id="UP000799772">
    <property type="component" value="Unassembled WGS sequence"/>
</dbReference>
<reference evidence="11" key="1">
    <citation type="journal article" date="2020" name="Stud. Mycol.">
        <title>101 Dothideomycetes genomes: a test case for predicting lifestyles and emergence of pathogens.</title>
        <authorList>
            <person name="Haridas S."/>
            <person name="Albert R."/>
            <person name="Binder M."/>
            <person name="Bloem J."/>
            <person name="Labutti K."/>
            <person name="Salamov A."/>
            <person name="Andreopoulos B."/>
            <person name="Baker S."/>
            <person name="Barry K."/>
            <person name="Bills G."/>
            <person name="Bluhm B."/>
            <person name="Cannon C."/>
            <person name="Castanera R."/>
            <person name="Culley D."/>
            <person name="Daum C."/>
            <person name="Ezra D."/>
            <person name="Gonzalez J."/>
            <person name="Henrissat B."/>
            <person name="Kuo A."/>
            <person name="Liang C."/>
            <person name="Lipzen A."/>
            <person name="Lutzoni F."/>
            <person name="Magnuson J."/>
            <person name="Mondo S."/>
            <person name="Nolan M."/>
            <person name="Ohm R."/>
            <person name="Pangilinan J."/>
            <person name="Park H.-J."/>
            <person name="Ramirez L."/>
            <person name="Alfaro M."/>
            <person name="Sun H."/>
            <person name="Tritt A."/>
            <person name="Yoshinaga Y."/>
            <person name="Zwiers L.-H."/>
            <person name="Turgeon B."/>
            <person name="Goodwin S."/>
            <person name="Spatafora J."/>
            <person name="Crous P."/>
            <person name="Grigoriev I."/>
        </authorList>
    </citation>
    <scope>NUCLEOTIDE SEQUENCE</scope>
    <source>
        <strain evidence="11">CBS 133067</strain>
    </source>
</reference>
<dbReference type="FunFam" id="1.20.1250.20:FF:000078">
    <property type="entry name" value="MFS maltose transporter, putative"/>
    <property type="match status" value="1"/>
</dbReference>
<dbReference type="InterPro" id="IPR036259">
    <property type="entry name" value="MFS_trans_sf"/>
</dbReference>
<comment type="similarity">
    <text evidence="2 7">Belongs to the major facilitator superfamily. Sugar transporter (TC 2.A.1.1) family.</text>
</comment>
<evidence type="ECO:0000256" key="6">
    <source>
        <dbReference type="ARBA" id="ARBA00023136"/>
    </source>
</evidence>
<name>A0A9P4M5B4_9PEZI</name>
<feature type="transmembrane region" description="Helical" evidence="9">
    <location>
        <begin position="138"/>
        <end position="157"/>
    </location>
</feature>
<dbReference type="NCBIfam" id="TIGR00879">
    <property type="entry name" value="SP"/>
    <property type="match status" value="1"/>
</dbReference>
<dbReference type="InterPro" id="IPR020846">
    <property type="entry name" value="MFS_dom"/>
</dbReference>
<dbReference type="AlphaFoldDB" id="A0A9P4M5B4"/>
<keyword evidence="12" id="KW-1185">Reference proteome</keyword>
<feature type="transmembrane region" description="Helical" evidence="9">
    <location>
        <begin position="54"/>
        <end position="73"/>
    </location>
</feature>
<evidence type="ECO:0000256" key="7">
    <source>
        <dbReference type="RuleBase" id="RU003346"/>
    </source>
</evidence>
<dbReference type="InterPro" id="IPR050360">
    <property type="entry name" value="MFS_Sugar_Transporters"/>
</dbReference>
<dbReference type="OrthoDB" id="6612291at2759"/>
<evidence type="ECO:0000313" key="11">
    <source>
        <dbReference type="EMBL" id="KAF2098591.1"/>
    </source>
</evidence>
<dbReference type="SUPFAM" id="SSF103473">
    <property type="entry name" value="MFS general substrate transporter"/>
    <property type="match status" value="1"/>
</dbReference>
<dbReference type="PANTHER" id="PTHR48022:SF83">
    <property type="entry name" value="MAJOR FACILITATOR SUPERFAMILY (MFS) PROFILE DOMAIN-CONTAINING PROTEIN"/>
    <property type="match status" value="1"/>
</dbReference>
<dbReference type="InterPro" id="IPR003663">
    <property type="entry name" value="Sugar/inositol_transpt"/>
</dbReference>
<evidence type="ECO:0000256" key="9">
    <source>
        <dbReference type="SAM" id="Phobius"/>
    </source>
</evidence>
<dbReference type="Gene3D" id="1.20.1250.20">
    <property type="entry name" value="MFS general substrate transporter like domains"/>
    <property type="match status" value="1"/>
</dbReference>
<comment type="caution">
    <text evidence="11">The sequence shown here is derived from an EMBL/GenBank/DDBJ whole genome shotgun (WGS) entry which is preliminary data.</text>
</comment>
<proteinExistence type="inferred from homology"/>
<feature type="transmembrane region" description="Helical" evidence="9">
    <location>
        <begin position="413"/>
        <end position="435"/>
    </location>
</feature>
<feature type="transmembrane region" description="Helical" evidence="9">
    <location>
        <begin position="323"/>
        <end position="345"/>
    </location>
</feature>
<evidence type="ECO:0000313" key="12">
    <source>
        <dbReference type="Proteomes" id="UP000799772"/>
    </source>
</evidence>
<feature type="transmembrane region" description="Helical" evidence="9">
    <location>
        <begin position="477"/>
        <end position="498"/>
    </location>
</feature>
<evidence type="ECO:0000256" key="5">
    <source>
        <dbReference type="ARBA" id="ARBA00022989"/>
    </source>
</evidence>
<comment type="subcellular location">
    <subcellularLocation>
        <location evidence="1">Membrane</location>
        <topology evidence="1">Multi-pass membrane protein</topology>
    </subcellularLocation>
</comment>
<evidence type="ECO:0000256" key="2">
    <source>
        <dbReference type="ARBA" id="ARBA00010992"/>
    </source>
</evidence>
<dbReference type="Pfam" id="PF00083">
    <property type="entry name" value="Sugar_tr"/>
    <property type="match status" value="1"/>
</dbReference>
<sequence length="529" mass="59047">MASNIDTNVAEEPKVESSIAAKSEDDKNTEIVKLEDVANEATNVEHSLTVKEAFSIYSMAVVWSALFCVCIVMDGYDSNLITNLYGLPAFQRQYGSEYQGQYTVKAAWQTAFAMCSPVGRVLGGFIQGPVSEIIGRKMTLIICLVLVAAFTFITFFARSNPVLMVGLMLCGVVWGILTSLAPTYASEICPLRLRDILTAYVNLCWSTGQFISTGVLAGMASNATQWGYRIPFAIQWMWPVLICTFIFWAPESPYWLVRHGKVTEAENALRRLIRKSQKVDVKEMLALIERTNMREKSYKMETSYWDCFKGTNLRRTEISAMAWAIQILCGLSLPFYAVVFFQLAGLPTNEAFNLNVGMTGLGFVGTCCSFFLIPRFGRRTLYFGGLCTLTLLMLLIGFIGIAPNHPSIVNAEAALLLVWFFIYFLTVGPVAYVIFSETSATRLRGHTVAIALIAYSSLGIVYNVASPYLLDNTEANLGAKTGLIYGSISLLSCIWCYFRLPECKGRTFEELDIMFERKVSTREFKNYVI</sequence>
<feature type="transmembrane region" description="Helical" evidence="9">
    <location>
        <begin position="351"/>
        <end position="373"/>
    </location>
</feature>
<feature type="transmembrane region" description="Helical" evidence="9">
    <location>
        <begin position="380"/>
        <end position="401"/>
    </location>
</feature>
<feature type="transmembrane region" description="Helical" evidence="9">
    <location>
        <begin position="197"/>
        <end position="220"/>
    </location>
</feature>
<evidence type="ECO:0000256" key="8">
    <source>
        <dbReference type="SAM" id="MobiDB-lite"/>
    </source>
</evidence>
<evidence type="ECO:0000256" key="1">
    <source>
        <dbReference type="ARBA" id="ARBA00004141"/>
    </source>
</evidence>
<dbReference type="GO" id="GO:0016020">
    <property type="term" value="C:membrane"/>
    <property type="evidence" value="ECO:0007669"/>
    <property type="project" value="UniProtKB-SubCell"/>
</dbReference>
<organism evidence="11 12">
    <name type="scientific">Rhizodiscina lignyota</name>
    <dbReference type="NCBI Taxonomy" id="1504668"/>
    <lineage>
        <taxon>Eukaryota</taxon>
        <taxon>Fungi</taxon>
        <taxon>Dikarya</taxon>
        <taxon>Ascomycota</taxon>
        <taxon>Pezizomycotina</taxon>
        <taxon>Dothideomycetes</taxon>
        <taxon>Pleosporomycetidae</taxon>
        <taxon>Aulographales</taxon>
        <taxon>Rhizodiscinaceae</taxon>
        <taxon>Rhizodiscina</taxon>
    </lineage>
</organism>
<keyword evidence="4 9" id="KW-0812">Transmembrane</keyword>
<dbReference type="EMBL" id="ML978126">
    <property type="protein sequence ID" value="KAF2098591.1"/>
    <property type="molecule type" value="Genomic_DNA"/>
</dbReference>